<comment type="similarity">
    <text evidence="1">Belongs to the GSP E family.</text>
</comment>
<dbReference type="PANTHER" id="PTHR30486:SF6">
    <property type="entry name" value="TYPE IV PILUS RETRACTATION ATPASE PILT"/>
    <property type="match status" value="1"/>
</dbReference>
<feature type="domain" description="Bacterial type II secretion system protein E" evidence="2">
    <location>
        <begin position="193"/>
        <end position="207"/>
    </location>
</feature>
<name>A0ABX7WU01_9GAMM</name>
<dbReference type="InterPro" id="IPR050921">
    <property type="entry name" value="T4SS_GSP_E_ATPase"/>
</dbReference>
<evidence type="ECO:0000259" key="2">
    <source>
        <dbReference type="PROSITE" id="PS00662"/>
    </source>
</evidence>
<keyword evidence="4" id="KW-1185">Reference proteome</keyword>
<dbReference type="Gene3D" id="3.40.50.300">
    <property type="entry name" value="P-loop containing nucleotide triphosphate hydrolases"/>
    <property type="match status" value="1"/>
</dbReference>
<accession>A0ABX7WU01</accession>
<reference evidence="3 4" key="1">
    <citation type="submission" date="2021-04" db="EMBL/GenBank/DDBJ databases">
        <title>Genomics, taxonomy and metabolism of representatives of sulfur bacteria of the genus Thiothrix: Thiothrix fructosivorans QT, Thiothrix unzii A1T and three new species, Thiothrix subterranea sp. nov., Thiothrix litoralis sp. nov. and 'Candidatus Thiothrix anitrata' sp. nov.</title>
        <authorList>
            <person name="Ravin N.V."/>
            <person name="Smolyakov D."/>
            <person name="Rudenko T.S."/>
            <person name="Mardanov A.V."/>
            <person name="Beletsky A.V."/>
            <person name="Markov N.D."/>
            <person name="Fomenkov A.I."/>
            <person name="Roberts R.J."/>
            <person name="Karnachuk O.V."/>
            <person name="Novikov A."/>
            <person name="Grabovich M.Y."/>
        </authorList>
    </citation>
    <scope>NUCLEOTIDE SEQUENCE [LARGE SCALE GENOMIC DNA]</scope>
    <source>
        <strain evidence="3 4">AS</strain>
    </source>
</reference>
<evidence type="ECO:0000313" key="4">
    <source>
        <dbReference type="Proteomes" id="UP000672039"/>
    </source>
</evidence>
<dbReference type="InterPro" id="IPR027417">
    <property type="entry name" value="P-loop_NTPase"/>
</dbReference>
<evidence type="ECO:0000256" key="1">
    <source>
        <dbReference type="ARBA" id="ARBA00006611"/>
    </source>
</evidence>
<protein>
    <submittedName>
        <fullName evidence="3">Type IV pilus twitching motility protein PilT</fullName>
    </submittedName>
</protein>
<dbReference type="CDD" id="cd01131">
    <property type="entry name" value="PilT"/>
    <property type="match status" value="1"/>
</dbReference>
<dbReference type="InterPro" id="IPR006321">
    <property type="entry name" value="PilT/PilU"/>
</dbReference>
<dbReference type="Proteomes" id="UP000672039">
    <property type="component" value="Chromosome"/>
</dbReference>
<dbReference type="PROSITE" id="PS00662">
    <property type="entry name" value="T2SP_E"/>
    <property type="match status" value="1"/>
</dbReference>
<dbReference type="PANTHER" id="PTHR30486">
    <property type="entry name" value="TWITCHING MOTILITY PROTEIN PILT"/>
    <property type="match status" value="1"/>
</dbReference>
<gene>
    <name evidence="3" type="ORF">J9253_18085</name>
</gene>
<dbReference type="NCBIfam" id="TIGR01420">
    <property type="entry name" value="pilT_fam"/>
    <property type="match status" value="1"/>
</dbReference>
<organism evidence="3 4">
    <name type="scientific">Thiothrix litoralis</name>
    <dbReference type="NCBI Taxonomy" id="2891210"/>
    <lineage>
        <taxon>Bacteria</taxon>
        <taxon>Pseudomonadati</taxon>
        <taxon>Pseudomonadota</taxon>
        <taxon>Gammaproteobacteria</taxon>
        <taxon>Thiotrichales</taxon>
        <taxon>Thiotrichaceae</taxon>
        <taxon>Thiothrix</taxon>
    </lineage>
</organism>
<proteinExistence type="inferred from homology"/>
<sequence length="344" mass="38186">MDITQLLAFSVKNNASDLHLSGGMPPMIRVDGEMRKINLPVLDHKQVHALVYDIMNDHQRKNYEEHWECDFSFEIPGVARFRVNAFNQNRGAGAVFRTIPSKVLTLDQLGAPGIFRKISENPRGLVLVTGPTGSGKSTTLAAMVDYKNDTDYGHILTIEDPIEFVHESKKSLVNQREVHRDTKGFEAALRSALREDPDTILVGEMRDLETIRLALTAAETGHLVFGTLHTTSAPKTIDRIVDVFPAAEKEMVRSMLSESLQAVISQTLLKKKGGGRVAAHEILIGTRAVRNLIRENKIAQMRSAMQTGQSDGMQTLDQSLKNLVLKGLVDRETARRKADNPDSI</sequence>
<dbReference type="InterPro" id="IPR001482">
    <property type="entry name" value="T2SS/T4SS_dom"/>
</dbReference>
<dbReference type="EMBL" id="CP072801">
    <property type="protein sequence ID" value="QTR45873.1"/>
    <property type="molecule type" value="Genomic_DNA"/>
</dbReference>
<evidence type="ECO:0000313" key="3">
    <source>
        <dbReference type="EMBL" id="QTR45873.1"/>
    </source>
</evidence>
<dbReference type="SUPFAM" id="SSF52540">
    <property type="entry name" value="P-loop containing nucleoside triphosphate hydrolases"/>
    <property type="match status" value="1"/>
</dbReference>
<dbReference type="RefSeq" id="WP_210222255.1">
    <property type="nucleotide sequence ID" value="NZ_CP072801.1"/>
</dbReference>
<dbReference type="Pfam" id="PF00437">
    <property type="entry name" value="T2SSE"/>
    <property type="match status" value="1"/>
</dbReference>
<dbReference type="Gene3D" id="3.30.450.90">
    <property type="match status" value="1"/>
</dbReference>